<evidence type="ECO:0000313" key="2">
    <source>
        <dbReference type="EMBL" id="VVB14747.1"/>
    </source>
</evidence>
<comment type="caution">
    <text evidence="2">The sequence shown here is derived from an EMBL/GenBank/DDBJ whole genome shotgun (WGS) entry which is preliminary data.</text>
</comment>
<organism evidence="2 3">
    <name type="scientific">Arabis nemorensis</name>
    <dbReference type="NCBI Taxonomy" id="586526"/>
    <lineage>
        <taxon>Eukaryota</taxon>
        <taxon>Viridiplantae</taxon>
        <taxon>Streptophyta</taxon>
        <taxon>Embryophyta</taxon>
        <taxon>Tracheophyta</taxon>
        <taxon>Spermatophyta</taxon>
        <taxon>Magnoliopsida</taxon>
        <taxon>eudicotyledons</taxon>
        <taxon>Gunneridae</taxon>
        <taxon>Pentapetalae</taxon>
        <taxon>rosids</taxon>
        <taxon>malvids</taxon>
        <taxon>Brassicales</taxon>
        <taxon>Brassicaceae</taxon>
        <taxon>Arabideae</taxon>
        <taxon>Arabis</taxon>
    </lineage>
</organism>
<dbReference type="AlphaFoldDB" id="A0A565CMB1"/>
<keyword evidence="3" id="KW-1185">Reference proteome</keyword>
<proteinExistence type="predicted"/>
<keyword evidence="1" id="KW-0472">Membrane</keyword>
<feature type="transmembrane region" description="Helical" evidence="1">
    <location>
        <begin position="137"/>
        <end position="159"/>
    </location>
</feature>
<keyword evidence="1" id="KW-1133">Transmembrane helix</keyword>
<evidence type="ECO:0000313" key="3">
    <source>
        <dbReference type="Proteomes" id="UP000489600"/>
    </source>
</evidence>
<keyword evidence="1" id="KW-0812">Transmembrane</keyword>
<dbReference type="EMBL" id="CABITT030000008">
    <property type="protein sequence ID" value="VVB14747.1"/>
    <property type="molecule type" value="Genomic_DNA"/>
</dbReference>
<gene>
    <name evidence="2" type="ORF">ANE_LOCUS25191</name>
</gene>
<evidence type="ECO:0000256" key="1">
    <source>
        <dbReference type="SAM" id="Phobius"/>
    </source>
</evidence>
<sequence length="162" mass="18133">MLLGTTVPYLIHLPLPPTMITFVKKGTAVTQSFSQFTSPPFDVISPFSSSKDRLSPGVVSSFSSASGREKSSSKSVVFVIIRHCFSSLDGVFYVFSLASCLSSLSLMRPHCIVNAPYSCFTVSCRGFQLICSIFYPFYYLFYYVFYAFIYGITHLEVVFSYL</sequence>
<accession>A0A565CMB1</accession>
<dbReference type="Proteomes" id="UP000489600">
    <property type="component" value="Unassembled WGS sequence"/>
</dbReference>
<name>A0A565CMB1_9BRAS</name>
<protein>
    <submittedName>
        <fullName evidence="2">Uncharacterized protein</fullName>
    </submittedName>
</protein>
<reference evidence="2" key="1">
    <citation type="submission" date="2019-07" db="EMBL/GenBank/DDBJ databases">
        <authorList>
            <person name="Dittberner H."/>
        </authorList>
    </citation>
    <scope>NUCLEOTIDE SEQUENCE [LARGE SCALE GENOMIC DNA]</scope>
</reference>